<dbReference type="Proteomes" id="UP000190848">
    <property type="component" value="Chromosome"/>
</dbReference>
<dbReference type="AlphaFoldDB" id="A0AAU8V1C6"/>
<organism evidence="1 2">
    <name type="scientific">Elizabethkingia anophelis</name>
    <dbReference type="NCBI Taxonomy" id="1117645"/>
    <lineage>
        <taxon>Bacteria</taxon>
        <taxon>Pseudomonadati</taxon>
        <taxon>Bacteroidota</taxon>
        <taxon>Flavobacteriia</taxon>
        <taxon>Flavobacteriales</taxon>
        <taxon>Weeksellaceae</taxon>
        <taxon>Elizabethkingia</taxon>
    </lineage>
</organism>
<reference evidence="1 2" key="1">
    <citation type="submission" date="2016-07" db="EMBL/GenBank/DDBJ databases">
        <title>Revisiting the taxonomy of the Elizabethkingia Genus using Whole-Genome Sequencing, Optical Mapping, and MALDI-TOF, along with proposal of three novel Elizabethkingia species: Elizabethkingia bruuniana sp. nov., Elizabethkingia ursingii sp. nov., and Elizabethkingia occulta sp. nov.</title>
        <authorList>
            <person name="Nicholson A.C."/>
        </authorList>
    </citation>
    <scope>NUCLEOTIDE SEQUENCE [LARGE SCALE GENOMIC DNA]</scope>
    <source>
        <strain evidence="1 2">F3201</strain>
    </source>
</reference>
<accession>A0AAU8V1C6</accession>
<evidence type="ECO:0000313" key="1">
    <source>
        <dbReference type="EMBL" id="AQX02164.1"/>
    </source>
</evidence>
<sequence length="166" mass="19922">MFDDEKLVPDLIKWRKENGASFSIDDWTNYNGNISLAIGYSLIFWPEFEVYDGCIILKSHFNKENFENWKAADYVEHYVQIEYVLNHIHILDLFSFEQREEPNIEQIRYLGAKLCEIYSGKLELDFPDIKFVMSSNFDEDLEDYLDYEFSFYQEINVDRKVIKATY</sequence>
<dbReference type="EMBL" id="CP016374">
    <property type="protein sequence ID" value="AQX02164.1"/>
    <property type="molecule type" value="Genomic_DNA"/>
</dbReference>
<protein>
    <submittedName>
        <fullName evidence="1">Uncharacterized protein</fullName>
    </submittedName>
</protein>
<evidence type="ECO:0000313" key="2">
    <source>
        <dbReference type="Proteomes" id="UP000190848"/>
    </source>
</evidence>
<name>A0AAU8V1C6_9FLAO</name>
<dbReference type="RefSeq" id="WP_078396238.1">
    <property type="nucleotide sequence ID" value="NZ_CBYF010000037.1"/>
</dbReference>
<proteinExistence type="predicted"/>
<gene>
    <name evidence="1" type="ORF">BBD32_12140</name>
</gene>
<dbReference type="KEGG" id="een:BBD30_02245"/>